<dbReference type="Pfam" id="PF00400">
    <property type="entry name" value="WD40"/>
    <property type="match status" value="10"/>
</dbReference>
<dbReference type="GO" id="GO:0004674">
    <property type="term" value="F:protein serine/threonine kinase activity"/>
    <property type="evidence" value="ECO:0007669"/>
    <property type="project" value="UniProtKB-KW"/>
</dbReference>
<dbReference type="SMART" id="SM00220">
    <property type="entry name" value="S_TKc"/>
    <property type="match status" value="1"/>
</dbReference>
<feature type="repeat" description="WD" evidence="9">
    <location>
        <begin position="807"/>
        <end position="848"/>
    </location>
</feature>
<evidence type="ECO:0000256" key="10">
    <source>
        <dbReference type="PROSITE-ProRule" id="PRU10141"/>
    </source>
</evidence>
<keyword evidence="8 10" id="KW-0067">ATP-binding</keyword>
<dbReference type="InterPro" id="IPR036322">
    <property type="entry name" value="WD40_repeat_dom_sf"/>
</dbReference>
<dbReference type="InterPro" id="IPR001245">
    <property type="entry name" value="Ser-Thr/Tyr_kinase_cat_dom"/>
</dbReference>
<evidence type="ECO:0000256" key="3">
    <source>
        <dbReference type="ARBA" id="ARBA00022574"/>
    </source>
</evidence>
<dbReference type="PROSITE" id="PS00107">
    <property type="entry name" value="PROTEIN_KINASE_ATP"/>
    <property type="match status" value="1"/>
</dbReference>
<dbReference type="PROSITE" id="PS50294">
    <property type="entry name" value="WD_REPEATS_REGION"/>
    <property type="match status" value="8"/>
</dbReference>
<protein>
    <recommendedName>
        <fullName evidence="1">non-specific serine/threonine protein kinase</fullName>
        <ecNumber evidence="1">2.7.11.1</ecNumber>
    </recommendedName>
</protein>
<evidence type="ECO:0000256" key="4">
    <source>
        <dbReference type="ARBA" id="ARBA00022679"/>
    </source>
</evidence>
<dbReference type="Proteomes" id="UP000317093">
    <property type="component" value="Chromosome"/>
</dbReference>
<evidence type="ECO:0000313" key="14">
    <source>
        <dbReference type="Proteomes" id="UP000317093"/>
    </source>
</evidence>
<gene>
    <name evidence="13" type="primary">pknB_14</name>
    <name evidence="13" type="ORF">Pan216_45130</name>
</gene>
<keyword evidence="5" id="KW-0677">Repeat</keyword>
<dbReference type="PROSITE" id="PS00678">
    <property type="entry name" value="WD_REPEATS_1"/>
    <property type="match status" value="2"/>
</dbReference>
<dbReference type="InterPro" id="IPR001680">
    <property type="entry name" value="WD40_rpt"/>
</dbReference>
<evidence type="ECO:0000256" key="11">
    <source>
        <dbReference type="SAM" id="MobiDB-lite"/>
    </source>
</evidence>
<feature type="repeat" description="WD" evidence="9">
    <location>
        <begin position="975"/>
        <end position="1016"/>
    </location>
</feature>
<evidence type="ECO:0000256" key="8">
    <source>
        <dbReference type="ARBA" id="ARBA00022840"/>
    </source>
</evidence>
<proteinExistence type="predicted"/>
<dbReference type="EC" id="2.7.11.1" evidence="1"/>
<keyword evidence="14" id="KW-1185">Reference proteome</keyword>
<dbReference type="PROSITE" id="PS00108">
    <property type="entry name" value="PROTEIN_KINASE_ST"/>
    <property type="match status" value="1"/>
</dbReference>
<evidence type="ECO:0000256" key="7">
    <source>
        <dbReference type="ARBA" id="ARBA00022777"/>
    </source>
</evidence>
<feature type="compositionally biased region" description="Basic and acidic residues" evidence="11">
    <location>
        <begin position="237"/>
        <end position="247"/>
    </location>
</feature>
<evidence type="ECO:0000256" key="6">
    <source>
        <dbReference type="ARBA" id="ARBA00022741"/>
    </source>
</evidence>
<dbReference type="PROSITE" id="PS50011">
    <property type="entry name" value="PROTEIN_KINASE_DOM"/>
    <property type="match status" value="1"/>
</dbReference>
<dbReference type="InterPro" id="IPR019775">
    <property type="entry name" value="WD40_repeat_CS"/>
</dbReference>
<evidence type="ECO:0000256" key="9">
    <source>
        <dbReference type="PROSITE-ProRule" id="PRU00221"/>
    </source>
</evidence>
<sequence>MEDLKAFVSGRDLEGGEEALADHLERCAECRKRLDDLDPDSLERHLAGWSGDLLPSQIGLGEWIDELKQHDPALPGIIGDFRIVREVGRGGMGIVHEAIEESLGRRVALKVLPLAGAVDATFAERFRREAQAVARLHHPNIVPIYSIGQYAGYPYFAMQFISGETLADLLHALRRRGRREMESDKTTHSLVPETNLLDRRRLGDQRGPRGDVTTSETGDADPVADDDKTMASPLSLRRGEWRGDPRPPENSVRHVRRVAEIGRCVADALDHAHRRGIVHRDIKPSNLMLDEQGRVWLTDFGIAKVDNADDLTNSAALMGTLKYMAPEQFGGQADPRSDLYGLGVTLYEMLTLRCPFVDADPKRLIQRVEREEPKSPRSVDPSIPRDLETVVLKAMSKEPSGRYTSAAALRDDLERFLEHKPIAARPIRPWERLWRWGRRNPATAAASLLTFVTIVALGGLGFGAVVHARTRTALAHVEYERTRADKERHRSQRLSARLALERGLALGEQGDDGRGLLWLARGLAISTPNAPRLAETCRANLATFASRLHRLEAVTDAGSIVTTMALTPDGEVLLTLGADGSIGSWSRRTLAPVGPRLEHADTVADFALSPDGHLVATACADGKVRLWDWAAGAVRVEMNVEEAVTFARFLPSGDRLVTASGRGRSGGRVSVWNIANRRRLPARLDLPSEPKSLAISGDGEMLIVGHCQGAMLWRIPTGDVLAELPHQDWVCGVALSPDRRYAATASWDGTMALWHTDPPEPVCSPIAHPETVYDVCFDPSGRRLASACEDGAARLFDASSGRPLPGEMRHYEPMRHVEFSPRANLLLTAGDDQAATIWDVQRGRPFGAPVRHRDAVRATLHMPDGSEVLTACADGLLRRWAVAEVESFGRTLRHAAAVSAVDFSPEGTWAITGDGKGNLRRWDPRTGASLAAPIACGGRLLDLDVCPKGEVIAAAGYRHAGLLWDARTGDPIGKPLPHRDLLHAITFSPEGHWVATAGNDRVARVWEVASGEPVSPPLAHEGAVTELAFSPDGTLLATAGRDGKAILWETATWRRCGDPLRHDAVINDLAFSDRGDYLVTASSDRTAKLWRVGAAPEGDVSIECHATLPHRGRVLAAAFTADASRLITGSSNGEGRLWEVATGSPVGRVMVHQGAVRALGGSRDGRRIATGAANGEVRLWDAVTGEPAGVAPRHAGPVYDLIFGPEGCLLSGGRDHAARIWLPPMPAVGSPEAIMLWAEVRTGMTLGDSDRVHVLGLDEWERRRAELERLAPRDRGGFPTDSMARK</sequence>
<dbReference type="InterPro" id="IPR000719">
    <property type="entry name" value="Prot_kinase_dom"/>
</dbReference>
<evidence type="ECO:0000256" key="5">
    <source>
        <dbReference type="ARBA" id="ARBA00022737"/>
    </source>
</evidence>
<keyword evidence="2" id="KW-0723">Serine/threonine-protein kinase</keyword>
<feature type="repeat" description="WD" evidence="9">
    <location>
        <begin position="1107"/>
        <end position="1148"/>
    </location>
</feature>
<evidence type="ECO:0000256" key="2">
    <source>
        <dbReference type="ARBA" id="ARBA00022527"/>
    </source>
</evidence>
<feature type="repeat" description="WD" evidence="9">
    <location>
        <begin position="891"/>
        <end position="932"/>
    </location>
</feature>
<feature type="repeat" description="WD" evidence="9">
    <location>
        <begin position="765"/>
        <end position="806"/>
    </location>
</feature>
<dbReference type="SUPFAM" id="SSF56112">
    <property type="entry name" value="Protein kinase-like (PK-like)"/>
    <property type="match status" value="1"/>
</dbReference>
<feature type="compositionally biased region" description="Basic and acidic residues" evidence="11">
    <location>
        <begin position="196"/>
        <end position="209"/>
    </location>
</feature>
<dbReference type="EMBL" id="CP036279">
    <property type="protein sequence ID" value="QDU63632.1"/>
    <property type="molecule type" value="Genomic_DNA"/>
</dbReference>
<keyword evidence="6 10" id="KW-0547">Nucleotide-binding</keyword>
<dbReference type="SUPFAM" id="SSF101908">
    <property type="entry name" value="Putative isomerase YbhE"/>
    <property type="match status" value="1"/>
</dbReference>
<feature type="repeat" description="WD" evidence="9">
    <location>
        <begin position="554"/>
        <end position="586"/>
    </location>
</feature>
<dbReference type="InterPro" id="IPR008271">
    <property type="entry name" value="Ser/Thr_kinase_AS"/>
</dbReference>
<keyword evidence="4 13" id="KW-0808">Transferase</keyword>
<dbReference type="FunFam" id="1.10.510.10:FF:000021">
    <property type="entry name" value="Serine/threonine protein kinase"/>
    <property type="match status" value="1"/>
</dbReference>
<feature type="binding site" evidence="10">
    <location>
        <position position="110"/>
    </location>
    <ligand>
        <name>ATP</name>
        <dbReference type="ChEBI" id="CHEBI:30616"/>
    </ligand>
</feature>
<evidence type="ECO:0000256" key="1">
    <source>
        <dbReference type="ARBA" id="ARBA00012513"/>
    </source>
</evidence>
<dbReference type="InterPro" id="IPR017441">
    <property type="entry name" value="Protein_kinase_ATP_BS"/>
</dbReference>
<feature type="repeat" description="WD" evidence="9">
    <location>
        <begin position="1149"/>
        <end position="1190"/>
    </location>
</feature>
<keyword evidence="7 13" id="KW-0418">Kinase</keyword>
<dbReference type="PANTHER" id="PTHR19879">
    <property type="entry name" value="TRANSCRIPTION INITIATION FACTOR TFIID"/>
    <property type="match status" value="1"/>
</dbReference>
<dbReference type="Gene3D" id="2.130.10.10">
    <property type="entry name" value="YVTN repeat-like/Quinoprotein amine dehydrogenase"/>
    <property type="match status" value="5"/>
</dbReference>
<accession>A0A518B9H7</accession>
<evidence type="ECO:0000313" key="13">
    <source>
        <dbReference type="EMBL" id="QDU63632.1"/>
    </source>
</evidence>
<keyword evidence="3 9" id="KW-0853">WD repeat</keyword>
<feature type="repeat" description="WD" evidence="9">
    <location>
        <begin position="596"/>
        <end position="628"/>
    </location>
</feature>
<feature type="domain" description="Protein kinase" evidence="12">
    <location>
        <begin position="81"/>
        <end position="417"/>
    </location>
</feature>
<dbReference type="CDD" id="cd00200">
    <property type="entry name" value="WD40"/>
    <property type="match status" value="2"/>
</dbReference>
<dbReference type="SMART" id="SM00320">
    <property type="entry name" value="WD40"/>
    <property type="match status" value="16"/>
</dbReference>
<dbReference type="GO" id="GO:0005524">
    <property type="term" value="F:ATP binding"/>
    <property type="evidence" value="ECO:0007669"/>
    <property type="project" value="UniProtKB-UniRule"/>
</dbReference>
<dbReference type="Pfam" id="PF07714">
    <property type="entry name" value="PK_Tyr_Ser-Thr"/>
    <property type="match status" value="1"/>
</dbReference>
<dbReference type="SUPFAM" id="SSF50978">
    <property type="entry name" value="WD40 repeat-like"/>
    <property type="match status" value="2"/>
</dbReference>
<dbReference type="InterPro" id="IPR011009">
    <property type="entry name" value="Kinase-like_dom_sf"/>
</dbReference>
<dbReference type="InterPro" id="IPR015943">
    <property type="entry name" value="WD40/YVTN_repeat-like_dom_sf"/>
</dbReference>
<dbReference type="CDD" id="cd14014">
    <property type="entry name" value="STKc_PknB_like"/>
    <property type="match status" value="1"/>
</dbReference>
<organism evidence="13 14">
    <name type="scientific">Kolteria novifilia</name>
    <dbReference type="NCBI Taxonomy" id="2527975"/>
    <lineage>
        <taxon>Bacteria</taxon>
        <taxon>Pseudomonadati</taxon>
        <taxon>Planctomycetota</taxon>
        <taxon>Planctomycetia</taxon>
        <taxon>Kolteriales</taxon>
        <taxon>Kolteriaceae</taxon>
        <taxon>Kolteria</taxon>
    </lineage>
</organism>
<evidence type="ECO:0000259" key="12">
    <source>
        <dbReference type="PROSITE" id="PS50011"/>
    </source>
</evidence>
<dbReference type="PROSITE" id="PS50082">
    <property type="entry name" value="WD_REPEATS_2"/>
    <property type="match status" value="11"/>
</dbReference>
<feature type="region of interest" description="Disordered" evidence="11">
    <location>
        <begin position="178"/>
        <end position="252"/>
    </location>
</feature>
<dbReference type="Gene3D" id="3.30.200.20">
    <property type="entry name" value="Phosphorylase Kinase, domain 1"/>
    <property type="match status" value="1"/>
</dbReference>
<dbReference type="PANTHER" id="PTHR19879:SF9">
    <property type="entry name" value="TRANSCRIPTION INITIATION FACTOR TFIID SUBUNIT 5"/>
    <property type="match status" value="1"/>
</dbReference>
<feature type="repeat" description="WD" evidence="9">
    <location>
        <begin position="1059"/>
        <end position="1092"/>
    </location>
</feature>
<reference evidence="13 14" key="1">
    <citation type="submission" date="2019-02" db="EMBL/GenBank/DDBJ databases">
        <title>Deep-cultivation of Planctomycetes and their phenomic and genomic characterization uncovers novel biology.</title>
        <authorList>
            <person name="Wiegand S."/>
            <person name="Jogler M."/>
            <person name="Boedeker C."/>
            <person name="Pinto D."/>
            <person name="Vollmers J."/>
            <person name="Rivas-Marin E."/>
            <person name="Kohn T."/>
            <person name="Peeters S.H."/>
            <person name="Heuer A."/>
            <person name="Rast P."/>
            <person name="Oberbeckmann S."/>
            <person name="Bunk B."/>
            <person name="Jeske O."/>
            <person name="Meyerdierks A."/>
            <person name="Storesund J.E."/>
            <person name="Kallscheuer N."/>
            <person name="Luecker S."/>
            <person name="Lage O.M."/>
            <person name="Pohl T."/>
            <person name="Merkel B.J."/>
            <person name="Hornburger P."/>
            <person name="Mueller R.-W."/>
            <person name="Bruemmer F."/>
            <person name="Labrenz M."/>
            <person name="Spormann A.M."/>
            <person name="Op den Camp H."/>
            <person name="Overmann J."/>
            <person name="Amann R."/>
            <person name="Jetten M.S.M."/>
            <person name="Mascher T."/>
            <person name="Medema M.H."/>
            <person name="Devos D.P."/>
            <person name="Kaster A.-K."/>
            <person name="Ovreas L."/>
            <person name="Rohde M."/>
            <person name="Galperin M.Y."/>
            <person name="Jogler C."/>
        </authorList>
    </citation>
    <scope>NUCLEOTIDE SEQUENCE [LARGE SCALE GENOMIC DNA]</scope>
    <source>
        <strain evidence="13 14">Pan216</strain>
    </source>
</reference>
<dbReference type="Gene3D" id="1.10.510.10">
    <property type="entry name" value="Transferase(Phosphotransferase) domain 1"/>
    <property type="match status" value="1"/>
</dbReference>
<feature type="repeat" description="WD" evidence="9">
    <location>
        <begin position="1017"/>
        <end position="1049"/>
    </location>
</feature>
<feature type="repeat" description="WD" evidence="9">
    <location>
        <begin position="723"/>
        <end position="764"/>
    </location>
</feature>
<name>A0A518B9H7_9BACT</name>
<dbReference type="KEGG" id="knv:Pan216_45130"/>